<dbReference type="RefSeq" id="WP_187564644.1">
    <property type="nucleotide sequence ID" value="NZ_JACGWS010000023.1"/>
</dbReference>
<evidence type="ECO:0000313" key="1">
    <source>
        <dbReference type="EMBL" id="MBC8757602.1"/>
    </source>
</evidence>
<dbReference type="EMBL" id="JACGWS010000023">
    <property type="protein sequence ID" value="MBC8757602.1"/>
    <property type="molecule type" value="Genomic_DNA"/>
</dbReference>
<reference evidence="1 2" key="1">
    <citation type="submission" date="2020-07" db="EMBL/GenBank/DDBJ databases">
        <title>Description of Kordia aestuariivivens sp. nov., isolated from a tidal flat.</title>
        <authorList>
            <person name="Park S."/>
            <person name="Yoon J.-H."/>
        </authorList>
    </citation>
    <scope>NUCLEOTIDE SEQUENCE [LARGE SCALE GENOMIC DNA]</scope>
    <source>
        <strain evidence="1 2">YSTF-M3</strain>
    </source>
</reference>
<keyword evidence="2" id="KW-1185">Reference proteome</keyword>
<proteinExistence type="predicted"/>
<sequence length="73" mass="7690">MKSLKLKKVKISKINNLHTIFGGGDTVGANPQRTVTIDAACLKTRDADDTDCNTVTNNGTLKTAGTPTNTGIE</sequence>
<protein>
    <submittedName>
        <fullName evidence="1">Uncharacterized protein</fullName>
    </submittedName>
</protein>
<gene>
    <name evidence="1" type="ORF">H2O64_23240</name>
</gene>
<name>A0ABR7QGA5_9FLAO</name>
<dbReference type="Proteomes" id="UP000619238">
    <property type="component" value="Unassembled WGS sequence"/>
</dbReference>
<evidence type="ECO:0000313" key="2">
    <source>
        <dbReference type="Proteomes" id="UP000619238"/>
    </source>
</evidence>
<organism evidence="1 2">
    <name type="scientific">Kordia aestuariivivens</name>
    <dbReference type="NCBI Taxonomy" id="2759037"/>
    <lineage>
        <taxon>Bacteria</taxon>
        <taxon>Pseudomonadati</taxon>
        <taxon>Bacteroidota</taxon>
        <taxon>Flavobacteriia</taxon>
        <taxon>Flavobacteriales</taxon>
        <taxon>Flavobacteriaceae</taxon>
        <taxon>Kordia</taxon>
    </lineage>
</organism>
<comment type="caution">
    <text evidence="1">The sequence shown here is derived from an EMBL/GenBank/DDBJ whole genome shotgun (WGS) entry which is preliminary data.</text>
</comment>
<accession>A0ABR7QGA5</accession>